<sequence>MRSRGFTLVELLLVVGIVALLAAVGMPSYADLSARQRLAAASEQLAAELQQARFDAVQGGRDMHVSLRGGPQWCYAISLAPDCDCQQPAAATPAACALRRGDAQAHPDVQLTTERTHAVFDARMGRAAPGVVARLSVGERSAEVQLTPSGRARACGRGADLPGLPRC</sequence>
<evidence type="ECO:0000313" key="13">
    <source>
        <dbReference type="Proteomes" id="UP001056201"/>
    </source>
</evidence>
<reference evidence="12" key="1">
    <citation type="submission" date="2022-05" db="EMBL/GenBank/DDBJ databases">
        <title>An RpoN-dependent PEP-CTERM gene is involved in floc formation of an Aquincola tertiaricarbonis strain.</title>
        <authorList>
            <person name="Qiu D."/>
            <person name="Xia M."/>
        </authorList>
    </citation>
    <scope>NUCLEOTIDE SEQUENCE</scope>
    <source>
        <strain evidence="12">RN12</strain>
    </source>
</reference>
<evidence type="ECO:0000256" key="8">
    <source>
        <dbReference type="ARBA" id="ARBA00023136"/>
    </source>
</evidence>
<dbReference type="PROSITE" id="PS00409">
    <property type="entry name" value="PROKAR_NTER_METHYL"/>
    <property type="match status" value="1"/>
</dbReference>
<dbReference type="SUPFAM" id="SSF54523">
    <property type="entry name" value="Pili subunits"/>
    <property type="match status" value="1"/>
</dbReference>
<evidence type="ECO:0000256" key="1">
    <source>
        <dbReference type="ARBA" id="ARBA00004377"/>
    </source>
</evidence>
<dbReference type="Gene3D" id="3.30.700.10">
    <property type="entry name" value="Glycoprotein, Type 4 Pilin"/>
    <property type="match status" value="1"/>
</dbReference>
<evidence type="ECO:0000259" key="11">
    <source>
        <dbReference type="Pfam" id="PF12019"/>
    </source>
</evidence>
<organism evidence="12 13">
    <name type="scientific">Aquincola tertiaricarbonis</name>
    <dbReference type="NCBI Taxonomy" id="391953"/>
    <lineage>
        <taxon>Bacteria</taxon>
        <taxon>Pseudomonadati</taxon>
        <taxon>Pseudomonadota</taxon>
        <taxon>Betaproteobacteria</taxon>
        <taxon>Burkholderiales</taxon>
        <taxon>Sphaerotilaceae</taxon>
        <taxon>Aquincola</taxon>
    </lineage>
</organism>
<dbReference type="InterPro" id="IPR045584">
    <property type="entry name" value="Pilin-like"/>
</dbReference>
<proteinExistence type="inferred from homology"/>
<dbReference type="NCBIfam" id="TIGR02532">
    <property type="entry name" value="IV_pilin_GFxxxE"/>
    <property type="match status" value="1"/>
</dbReference>
<keyword evidence="5" id="KW-0997">Cell inner membrane</keyword>
<evidence type="ECO:0000256" key="3">
    <source>
        <dbReference type="ARBA" id="ARBA00022475"/>
    </source>
</evidence>
<keyword evidence="4" id="KW-0488">Methylation</keyword>
<evidence type="ECO:0000313" key="12">
    <source>
        <dbReference type="EMBL" id="URI08019.1"/>
    </source>
</evidence>
<keyword evidence="13" id="KW-1185">Reference proteome</keyword>
<keyword evidence="8" id="KW-0472">Membrane</keyword>
<protein>
    <recommendedName>
        <fullName evidence="2">Type II secretion system protein H</fullName>
    </recommendedName>
    <alternativeName>
        <fullName evidence="10">General secretion pathway protein H</fullName>
    </alternativeName>
</protein>
<name>A0ABY4S6G6_AQUTE</name>
<dbReference type="RefSeq" id="WP_250196241.1">
    <property type="nucleotide sequence ID" value="NZ_CP097635.1"/>
</dbReference>
<keyword evidence="3" id="KW-1003">Cell membrane</keyword>
<dbReference type="Pfam" id="PF07963">
    <property type="entry name" value="N_methyl"/>
    <property type="match status" value="1"/>
</dbReference>
<dbReference type="InterPro" id="IPR012902">
    <property type="entry name" value="N_methyl_site"/>
</dbReference>
<evidence type="ECO:0000256" key="9">
    <source>
        <dbReference type="ARBA" id="ARBA00025772"/>
    </source>
</evidence>
<comment type="subcellular location">
    <subcellularLocation>
        <location evidence="1">Cell inner membrane</location>
        <topology evidence="1">Single-pass membrane protein</topology>
    </subcellularLocation>
</comment>
<dbReference type="Pfam" id="PF12019">
    <property type="entry name" value="GspH"/>
    <property type="match status" value="1"/>
</dbReference>
<dbReference type="EMBL" id="CP097635">
    <property type="protein sequence ID" value="URI08019.1"/>
    <property type="molecule type" value="Genomic_DNA"/>
</dbReference>
<evidence type="ECO:0000256" key="2">
    <source>
        <dbReference type="ARBA" id="ARBA00021549"/>
    </source>
</evidence>
<accession>A0ABY4S6G6</accession>
<comment type="similarity">
    <text evidence="9">Belongs to the GSP H family.</text>
</comment>
<keyword evidence="6" id="KW-0812">Transmembrane</keyword>
<dbReference type="Proteomes" id="UP001056201">
    <property type="component" value="Chromosome 1"/>
</dbReference>
<evidence type="ECO:0000256" key="6">
    <source>
        <dbReference type="ARBA" id="ARBA00022692"/>
    </source>
</evidence>
<evidence type="ECO:0000256" key="5">
    <source>
        <dbReference type="ARBA" id="ARBA00022519"/>
    </source>
</evidence>
<evidence type="ECO:0000256" key="4">
    <source>
        <dbReference type="ARBA" id="ARBA00022481"/>
    </source>
</evidence>
<keyword evidence="7" id="KW-1133">Transmembrane helix</keyword>
<gene>
    <name evidence="12" type="ORF">MW290_05400</name>
</gene>
<evidence type="ECO:0000256" key="7">
    <source>
        <dbReference type="ARBA" id="ARBA00022989"/>
    </source>
</evidence>
<evidence type="ECO:0000256" key="10">
    <source>
        <dbReference type="ARBA" id="ARBA00030775"/>
    </source>
</evidence>
<feature type="domain" description="General secretion pathway GspH" evidence="11">
    <location>
        <begin position="41"/>
        <end position="150"/>
    </location>
</feature>
<dbReference type="InterPro" id="IPR022346">
    <property type="entry name" value="T2SS_GspH"/>
</dbReference>